<keyword evidence="4" id="KW-1185">Reference proteome</keyword>
<evidence type="ECO:0000259" key="2">
    <source>
        <dbReference type="Pfam" id="PF12146"/>
    </source>
</evidence>
<sequence>MKKRILKISLAILVILILAGLWIGMLAAYKSNFCKRFTTYEPKKLYIEDYTGLSRTRYQFKSNKGQTLTGYLYKIGNDTKKGIVVVAHGFSGGGHNSYMDCINHFAKNGYFVFAYDATGNDESEGLGKDGIVGGMPQGVIDLDHAISFIEDSGNFPVLPIMLFGHSWGGFSVSSVLAYHPEVKAVAEVAGFNTSVGMFEAGGKKVAGGAVKLFLPFYVVFEAAKYGKYAFASGVKGFKSSDAKIMVIHSKNDTTVPPSYGYNIYYKKFKDNPRFTFVLSEDKGHSFILRSQKGIDYINDFNEKFDEYFSSLDYDYKDKKNQERFIKEKAEYLNKNIDREIWCHTPNEELLDQIVAMYDEVAE</sequence>
<dbReference type="EMBL" id="FORI01000012">
    <property type="protein sequence ID" value="SFJ03857.1"/>
    <property type="molecule type" value="Genomic_DNA"/>
</dbReference>
<organism evidence="3 4">
    <name type="scientific">Treponema bryantii</name>
    <dbReference type="NCBI Taxonomy" id="163"/>
    <lineage>
        <taxon>Bacteria</taxon>
        <taxon>Pseudomonadati</taxon>
        <taxon>Spirochaetota</taxon>
        <taxon>Spirochaetia</taxon>
        <taxon>Spirochaetales</taxon>
        <taxon>Treponemataceae</taxon>
        <taxon>Treponema</taxon>
    </lineage>
</organism>
<protein>
    <recommendedName>
        <fullName evidence="2">Serine aminopeptidase S33 domain-containing protein</fullName>
    </recommendedName>
</protein>
<dbReference type="OrthoDB" id="9806902at2"/>
<reference evidence="4" key="1">
    <citation type="submission" date="2016-10" db="EMBL/GenBank/DDBJ databases">
        <authorList>
            <person name="Varghese N."/>
            <person name="Submissions S."/>
        </authorList>
    </citation>
    <scope>NUCLEOTIDE SEQUENCE [LARGE SCALE GENOMIC DNA]</scope>
    <source>
        <strain evidence="4">XBD1002</strain>
    </source>
</reference>
<dbReference type="SUPFAM" id="SSF53474">
    <property type="entry name" value="alpha/beta-Hydrolases"/>
    <property type="match status" value="1"/>
</dbReference>
<gene>
    <name evidence="3" type="ORF">SAMN04487775_11216</name>
</gene>
<dbReference type="AlphaFoldDB" id="A0A1I3N3P2"/>
<evidence type="ECO:0000313" key="3">
    <source>
        <dbReference type="EMBL" id="SFJ03857.1"/>
    </source>
</evidence>
<dbReference type="RefSeq" id="WP_074933403.1">
    <property type="nucleotide sequence ID" value="NZ_FORI01000012.1"/>
</dbReference>
<name>A0A1I3N3P2_9SPIR</name>
<proteinExistence type="predicted"/>
<dbReference type="Pfam" id="PF12146">
    <property type="entry name" value="Hydrolase_4"/>
    <property type="match status" value="1"/>
</dbReference>
<dbReference type="PANTHER" id="PTHR22946:SF9">
    <property type="entry name" value="POLYKETIDE TRANSFERASE AF380"/>
    <property type="match status" value="1"/>
</dbReference>
<feature type="domain" description="Serine aminopeptidase S33" evidence="2">
    <location>
        <begin position="80"/>
        <end position="189"/>
    </location>
</feature>
<dbReference type="InterPro" id="IPR029058">
    <property type="entry name" value="AB_hydrolase_fold"/>
</dbReference>
<dbReference type="InterPro" id="IPR050261">
    <property type="entry name" value="FrsA_esterase"/>
</dbReference>
<dbReference type="Gene3D" id="3.40.50.1820">
    <property type="entry name" value="alpha/beta hydrolase"/>
    <property type="match status" value="1"/>
</dbReference>
<dbReference type="InterPro" id="IPR022742">
    <property type="entry name" value="Hydrolase_4"/>
</dbReference>
<dbReference type="GO" id="GO:0052689">
    <property type="term" value="F:carboxylic ester hydrolase activity"/>
    <property type="evidence" value="ECO:0007669"/>
    <property type="project" value="UniProtKB-ARBA"/>
</dbReference>
<dbReference type="Proteomes" id="UP000182737">
    <property type="component" value="Unassembled WGS sequence"/>
</dbReference>
<dbReference type="PANTHER" id="PTHR22946">
    <property type="entry name" value="DIENELACTONE HYDROLASE DOMAIN-CONTAINING PROTEIN-RELATED"/>
    <property type="match status" value="1"/>
</dbReference>
<accession>A0A1I3N3P2</accession>
<evidence type="ECO:0000313" key="4">
    <source>
        <dbReference type="Proteomes" id="UP000182737"/>
    </source>
</evidence>
<keyword evidence="1" id="KW-0378">Hydrolase</keyword>
<evidence type="ECO:0000256" key="1">
    <source>
        <dbReference type="ARBA" id="ARBA00022801"/>
    </source>
</evidence>